<dbReference type="AlphaFoldDB" id="K4CTA6"/>
<protein>
    <submittedName>
        <fullName evidence="1">Uncharacterized protein</fullName>
    </submittedName>
</protein>
<organism evidence="1">
    <name type="scientific">Solanum lycopersicum</name>
    <name type="common">Tomato</name>
    <name type="synonym">Lycopersicon esculentum</name>
    <dbReference type="NCBI Taxonomy" id="4081"/>
    <lineage>
        <taxon>Eukaryota</taxon>
        <taxon>Viridiplantae</taxon>
        <taxon>Streptophyta</taxon>
        <taxon>Embryophyta</taxon>
        <taxon>Tracheophyta</taxon>
        <taxon>Spermatophyta</taxon>
        <taxon>Magnoliopsida</taxon>
        <taxon>eudicotyledons</taxon>
        <taxon>Gunneridae</taxon>
        <taxon>Pentapetalae</taxon>
        <taxon>asterids</taxon>
        <taxon>lamiids</taxon>
        <taxon>Solanales</taxon>
        <taxon>Solanaceae</taxon>
        <taxon>Solanoideae</taxon>
        <taxon>Solaneae</taxon>
        <taxon>Solanum</taxon>
        <taxon>Solanum subgen. Lycopersicon</taxon>
    </lineage>
</organism>
<sequence>MICGSNLASSVVNSSLVLNTFLESKVAFPTGQPLGYYGSWFWIRDMQKDISPISLKVLTSCRTTVGLCLSSYRYSIEISTLLSLSGACYKVHSLLMSSQSPQWERLKAAACKPHRLHRLPLAFLIGMDKSSASILI</sequence>
<dbReference type="HOGENOM" id="CLU_1879051_0_0_1"/>
<dbReference type="PhylomeDB" id="K4CTA6"/>
<reference evidence="1" key="1">
    <citation type="journal article" date="2012" name="Nature">
        <title>The tomato genome sequence provides insights into fleshy fruit evolution.</title>
        <authorList>
            <consortium name="Tomato Genome Consortium"/>
        </authorList>
    </citation>
    <scope>NUCLEOTIDE SEQUENCE [LARGE SCALE GENOMIC DNA]</scope>
    <source>
        <strain evidence="1">cv. Heinz 1706</strain>
    </source>
</reference>
<dbReference type="EnsemblPlants" id="Solyc09g056110.1.1">
    <property type="protein sequence ID" value="Solyc09g056110.1.1"/>
    <property type="gene ID" value="Solyc09g056110.1"/>
</dbReference>
<dbReference type="PANTHER" id="PTHR34456:SF13">
    <property type="entry name" value="REVERSE TRANSCRIPTASE DOMAIN-CONTAINING PROTEIN"/>
    <property type="match status" value="1"/>
</dbReference>
<dbReference type="Gramene" id="Solyc09g056110.1.1">
    <property type="protein sequence ID" value="Solyc09g056110.1.1"/>
    <property type="gene ID" value="Solyc09g056110.1"/>
</dbReference>
<keyword evidence="2" id="KW-1185">Reference proteome</keyword>
<dbReference type="STRING" id="4081.K4CTA6"/>
<name>K4CTA6_SOLLC</name>
<dbReference type="InParanoid" id="K4CTA6"/>
<dbReference type="PaxDb" id="4081-Solyc09g056110.1.1"/>
<dbReference type="InterPro" id="IPR008686">
    <property type="entry name" value="RNA_pol_mitovir"/>
</dbReference>
<proteinExistence type="predicted"/>
<dbReference type="Proteomes" id="UP000004994">
    <property type="component" value="Chromosome 9"/>
</dbReference>
<evidence type="ECO:0000313" key="1">
    <source>
        <dbReference type="EnsemblPlants" id="Solyc09g056110.1.1"/>
    </source>
</evidence>
<reference evidence="1" key="2">
    <citation type="submission" date="2013-04" db="UniProtKB">
        <authorList>
            <consortium name="EnsemblPlants"/>
        </authorList>
    </citation>
    <scope>IDENTIFICATION</scope>
    <source>
        <strain evidence="1">cv. Heinz 1706</strain>
    </source>
</reference>
<dbReference type="PANTHER" id="PTHR34456">
    <property type="entry name" value="MITOVIRUS RNA-DEPENDENT RNA POLYMERASE"/>
    <property type="match status" value="1"/>
</dbReference>
<evidence type="ECO:0000313" key="2">
    <source>
        <dbReference type="Proteomes" id="UP000004994"/>
    </source>
</evidence>
<accession>K4CTA6</accession>